<dbReference type="OrthoDB" id="2129492at2759"/>
<name>A0A7K6BB95_UPUEP</name>
<evidence type="ECO:0000313" key="3">
    <source>
        <dbReference type="EMBL" id="NWU99071.1"/>
    </source>
</evidence>
<sequence length="306" mass="35949">MASEAIQMKQGTVSPAKDKEGVRAKNGNLSKGTSDMETLVTEEKSYLQKEYKILNEHMNTYMGKLEHFLQENKVLEEEAQECQQQSNAYLCYRTKHSQKYQNLVITLNDQNRADLSQVQLQKEKLISQYTEKEEEVRSSLKNMETKYSLMSKEAEELLHFKNQLDYTEKIKELEKQLLVAKIQHSEEMHKVTRRFLQAKADCETAFHQKIQALTKRAKAAAVWSLIQHLKQVKAENWHLHQELLSHIQYSKILKETEVKLRKQQQQLLWENQLLRTWHVNTTDYTSMKQSGNGETHSSHSLLRCVR</sequence>
<feature type="region of interest" description="Disordered" evidence="2">
    <location>
        <begin position="1"/>
        <end position="36"/>
    </location>
</feature>
<accession>A0A7K6BB95</accession>
<reference evidence="3 4" key="1">
    <citation type="submission" date="2019-09" db="EMBL/GenBank/DDBJ databases">
        <title>Bird 10,000 Genomes (B10K) Project - Family phase.</title>
        <authorList>
            <person name="Zhang G."/>
        </authorList>
    </citation>
    <scope>NUCLEOTIDE SEQUENCE [LARGE SCALE GENOMIC DNA]</scope>
    <source>
        <strain evidence="3">B10K-DU-012-37</strain>
    </source>
</reference>
<feature type="non-terminal residue" evidence="3">
    <location>
        <position position="306"/>
    </location>
</feature>
<feature type="coiled-coil region" evidence="1">
    <location>
        <begin position="115"/>
        <end position="146"/>
    </location>
</feature>
<feature type="compositionally biased region" description="Polar residues" evidence="2">
    <location>
        <begin position="27"/>
        <end position="36"/>
    </location>
</feature>
<gene>
    <name evidence="3" type="primary">Ccdc166</name>
    <name evidence="3" type="ORF">UPUEPO_R14778</name>
</gene>
<organism evidence="3 4">
    <name type="scientific">Upupa epops</name>
    <name type="common">Eurasian hoopoe</name>
    <dbReference type="NCBI Taxonomy" id="57439"/>
    <lineage>
        <taxon>Eukaryota</taxon>
        <taxon>Metazoa</taxon>
        <taxon>Chordata</taxon>
        <taxon>Craniata</taxon>
        <taxon>Vertebrata</taxon>
        <taxon>Euteleostomi</taxon>
        <taxon>Archelosauria</taxon>
        <taxon>Archosauria</taxon>
        <taxon>Dinosauria</taxon>
        <taxon>Saurischia</taxon>
        <taxon>Theropoda</taxon>
        <taxon>Coelurosauria</taxon>
        <taxon>Aves</taxon>
        <taxon>Neognathae</taxon>
        <taxon>Neoaves</taxon>
        <taxon>Telluraves</taxon>
        <taxon>Coraciimorphae</taxon>
        <taxon>Bucerotiformes</taxon>
        <taxon>Upupidae</taxon>
        <taxon>Upupa</taxon>
    </lineage>
</organism>
<dbReference type="EMBL" id="VZRI01011216">
    <property type="protein sequence ID" value="NWU99071.1"/>
    <property type="molecule type" value="Genomic_DNA"/>
</dbReference>
<keyword evidence="1" id="KW-0175">Coiled coil</keyword>
<feature type="non-terminal residue" evidence="3">
    <location>
        <position position="1"/>
    </location>
</feature>
<keyword evidence="4" id="KW-1185">Reference proteome</keyword>
<dbReference type="PANTHER" id="PTHR14845">
    <property type="entry name" value="COILED-COIL DOMAIN-CONTAINING 166"/>
    <property type="match status" value="1"/>
</dbReference>
<evidence type="ECO:0000313" key="4">
    <source>
        <dbReference type="Proteomes" id="UP000544127"/>
    </source>
</evidence>
<evidence type="ECO:0000256" key="2">
    <source>
        <dbReference type="SAM" id="MobiDB-lite"/>
    </source>
</evidence>
<comment type="caution">
    <text evidence="3">The sequence shown here is derived from an EMBL/GenBank/DDBJ whole genome shotgun (WGS) entry which is preliminary data.</text>
</comment>
<dbReference type="PANTHER" id="PTHR14845:SF0">
    <property type="entry name" value="DUF4515 DOMAIN-CONTAINING PROTEIN"/>
    <property type="match status" value="1"/>
</dbReference>
<dbReference type="Proteomes" id="UP000544127">
    <property type="component" value="Unassembled WGS sequence"/>
</dbReference>
<protein>
    <submittedName>
        <fullName evidence="3">CC166 protein</fullName>
    </submittedName>
</protein>
<proteinExistence type="predicted"/>
<feature type="coiled-coil region" evidence="1">
    <location>
        <begin position="58"/>
        <end position="85"/>
    </location>
</feature>
<dbReference type="AlphaFoldDB" id="A0A7K6BB95"/>
<evidence type="ECO:0000256" key="1">
    <source>
        <dbReference type="SAM" id="Coils"/>
    </source>
</evidence>